<dbReference type="AlphaFoldDB" id="A0A0E0N0E5"/>
<accession>A0A0E0N0E5</accession>
<sequence>MAMGFTLPEEKEPFQKFSVALTGQRGGLEIVFNQQLTRLGITSLAASLPQAQTKRKDAFSS</sequence>
<dbReference type="EnsemblPlants" id="ORUFI01G28610.1">
    <property type="protein sequence ID" value="ORUFI01G28610.1"/>
    <property type="gene ID" value="ORUFI01G28610"/>
</dbReference>
<dbReference type="HOGENOM" id="CLU_2926738_0_0_1"/>
<protein>
    <submittedName>
        <fullName evidence="1">Uncharacterized protein</fullName>
    </submittedName>
</protein>
<proteinExistence type="predicted"/>
<keyword evidence="2" id="KW-1185">Reference proteome</keyword>
<dbReference type="Proteomes" id="UP000008022">
    <property type="component" value="Unassembled WGS sequence"/>
</dbReference>
<evidence type="ECO:0000313" key="1">
    <source>
        <dbReference type="EnsemblPlants" id="ORUFI01G28610.1"/>
    </source>
</evidence>
<name>A0A0E0N0E5_ORYRU</name>
<reference evidence="2" key="1">
    <citation type="submission" date="2013-06" db="EMBL/GenBank/DDBJ databases">
        <authorList>
            <person name="Zhao Q."/>
        </authorList>
    </citation>
    <scope>NUCLEOTIDE SEQUENCE</scope>
    <source>
        <strain evidence="2">cv. W1943</strain>
    </source>
</reference>
<dbReference type="Gramene" id="ORUFI01G28610.1">
    <property type="protein sequence ID" value="ORUFI01G28610.1"/>
    <property type="gene ID" value="ORUFI01G28610"/>
</dbReference>
<organism evidence="1 2">
    <name type="scientific">Oryza rufipogon</name>
    <name type="common">Brownbeard rice</name>
    <name type="synonym">Asian wild rice</name>
    <dbReference type="NCBI Taxonomy" id="4529"/>
    <lineage>
        <taxon>Eukaryota</taxon>
        <taxon>Viridiplantae</taxon>
        <taxon>Streptophyta</taxon>
        <taxon>Embryophyta</taxon>
        <taxon>Tracheophyta</taxon>
        <taxon>Spermatophyta</taxon>
        <taxon>Magnoliopsida</taxon>
        <taxon>Liliopsida</taxon>
        <taxon>Poales</taxon>
        <taxon>Poaceae</taxon>
        <taxon>BOP clade</taxon>
        <taxon>Oryzoideae</taxon>
        <taxon>Oryzeae</taxon>
        <taxon>Oryzinae</taxon>
        <taxon>Oryza</taxon>
    </lineage>
</organism>
<evidence type="ECO:0000313" key="2">
    <source>
        <dbReference type="Proteomes" id="UP000008022"/>
    </source>
</evidence>
<reference evidence="1" key="2">
    <citation type="submission" date="2015-06" db="UniProtKB">
        <authorList>
            <consortium name="EnsemblPlants"/>
        </authorList>
    </citation>
    <scope>IDENTIFICATION</scope>
</reference>